<dbReference type="OrthoDB" id="3819922at2"/>
<dbReference type="Gene3D" id="3.40.50.300">
    <property type="entry name" value="P-loop containing nucleotide triphosphate hydrolases"/>
    <property type="match status" value="1"/>
</dbReference>
<organism evidence="1 2">
    <name type="scientific">Frondihabitans australicus</name>
    <dbReference type="NCBI Taxonomy" id="386892"/>
    <lineage>
        <taxon>Bacteria</taxon>
        <taxon>Bacillati</taxon>
        <taxon>Actinomycetota</taxon>
        <taxon>Actinomycetes</taxon>
        <taxon>Micrococcales</taxon>
        <taxon>Microbacteriaceae</taxon>
        <taxon>Frondihabitans</taxon>
    </lineage>
</organism>
<dbReference type="EMBL" id="RBKS01000001">
    <property type="protein sequence ID" value="RKR75381.1"/>
    <property type="molecule type" value="Genomic_DNA"/>
</dbReference>
<dbReference type="InterPro" id="IPR027417">
    <property type="entry name" value="P-loop_NTPase"/>
</dbReference>
<dbReference type="AlphaFoldDB" id="A0A495IJB6"/>
<dbReference type="RefSeq" id="WP_121370186.1">
    <property type="nucleotide sequence ID" value="NZ_RBKS01000001.1"/>
</dbReference>
<proteinExistence type="predicted"/>
<protein>
    <submittedName>
        <fullName evidence="1">Uncharacterized protein</fullName>
    </submittedName>
</protein>
<dbReference type="Proteomes" id="UP000280008">
    <property type="component" value="Unassembled WGS sequence"/>
</dbReference>
<evidence type="ECO:0000313" key="2">
    <source>
        <dbReference type="Proteomes" id="UP000280008"/>
    </source>
</evidence>
<reference evidence="1 2" key="1">
    <citation type="submission" date="2018-10" db="EMBL/GenBank/DDBJ databases">
        <title>Sequencing the genomes of 1000 actinobacteria strains.</title>
        <authorList>
            <person name="Klenk H.-P."/>
        </authorList>
    </citation>
    <scope>NUCLEOTIDE SEQUENCE [LARGE SCALE GENOMIC DNA]</scope>
    <source>
        <strain evidence="1 2">DSM 17894</strain>
    </source>
</reference>
<comment type="caution">
    <text evidence="1">The sequence shown here is derived from an EMBL/GenBank/DDBJ whole genome shotgun (WGS) entry which is preliminary data.</text>
</comment>
<keyword evidence="2" id="KW-1185">Reference proteome</keyword>
<evidence type="ECO:0000313" key="1">
    <source>
        <dbReference type="EMBL" id="RKR75381.1"/>
    </source>
</evidence>
<sequence length="147" mass="14608">MAQVAIIVNGPATSSGAANAGKAEIAQALGILLGCPVLDPALVAQALKQQTGPVAPVDGLRALSIETVLRTAGLVKAGVIVDAAFEAADRETVESGLALAGTPTPRVVEVWCGEAGGALALTPVVEVADVATVDMDALVQEISALFV</sequence>
<accession>A0A495IJB6</accession>
<name>A0A495IJB6_9MICO</name>
<gene>
    <name evidence="1" type="ORF">C8E83_2527</name>
</gene>